<evidence type="ECO:0008006" key="3">
    <source>
        <dbReference type="Google" id="ProtNLM"/>
    </source>
</evidence>
<proteinExistence type="predicted"/>
<accession>A0A426TU88</accession>
<protein>
    <recommendedName>
        <fullName evidence="3">CRISPR type III-B/RAMP module-associated protein Cmr5</fullName>
    </recommendedName>
</protein>
<comment type="caution">
    <text evidence="1">The sequence shown here is derived from an EMBL/GenBank/DDBJ whole genome shotgun (WGS) entry which is preliminary data.</text>
</comment>
<reference evidence="1 2" key="1">
    <citation type="submission" date="2018-12" db="EMBL/GenBank/DDBJ databases">
        <title>Genome Sequence of Candidatus Viridilinea halotolerans isolated from saline sulfide-rich spring.</title>
        <authorList>
            <person name="Grouzdev D.S."/>
            <person name="Burganskaya E.I."/>
            <person name="Krutkina M.S."/>
            <person name="Sukhacheva M.V."/>
            <person name="Gorlenko V.M."/>
        </authorList>
    </citation>
    <scope>NUCLEOTIDE SEQUENCE [LARGE SCALE GENOMIC DNA]</scope>
    <source>
        <strain evidence="1">Chok-6</strain>
    </source>
</reference>
<evidence type="ECO:0000313" key="1">
    <source>
        <dbReference type="EMBL" id="RRR68655.1"/>
    </source>
</evidence>
<name>A0A426TU88_9CHLR</name>
<dbReference type="Proteomes" id="UP000280307">
    <property type="component" value="Unassembled WGS sequence"/>
</dbReference>
<evidence type="ECO:0000313" key="2">
    <source>
        <dbReference type="Proteomes" id="UP000280307"/>
    </source>
</evidence>
<organism evidence="1 2">
    <name type="scientific">Candidatus Viridilinea halotolerans</name>
    <dbReference type="NCBI Taxonomy" id="2491704"/>
    <lineage>
        <taxon>Bacteria</taxon>
        <taxon>Bacillati</taxon>
        <taxon>Chloroflexota</taxon>
        <taxon>Chloroflexia</taxon>
        <taxon>Chloroflexales</taxon>
        <taxon>Chloroflexineae</taxon>
        <taxon>Oscillochloridaceae</taxon>
        <taxon>Candidatus Viridilinea</taxon>
    </lineage>
</organism>
<sequence length="150" mass="16990">MSIGLQIARAVAKELDHDDVYARAQTLGNQAVRLKPAQISGLESIANGSRKVSDVLNYVKLRTARHKEWQADQLGANLLHEIEQQLRRQCDGICSELAPQLSQNEERQRAYIRQDIYMRLIRGFVAQVAAQYAYAKMLQERKAKDGAQPD</sequence>
<dbReference type="AlphaFoldDB" id="A0A426TU88"/>
<dbReference type="EMBL" id="RSAS01000703">
    <property type="protein sequence ID" value="RRR68655.1"/>
    <property type="molecule type" value="Genomic_DNA"/>
</dbReference>
<gene>
    <name evidence="1" type="ORF">EI684_17335</name>
</gene>